<proteinExistence type="predicted"/>
<dbReference type="HOGENOM" id="CLU_800413_0_0_1"/>
<evidence type="ECO:0000256" key="1">
    <source>
        <dbReference type="SAM" id="MobiDB-lite"/>
    </source>
</evidence>
<dbReference type="EMBL" id="CP001142">
    <property type="protein sequence ID" value="ACI65554.1"/>
    <property type="molecule type" value="Genomic_DNA"/>
</dbReference>
<dbReference type="Proteomes" id="UP000000759">
    <property type="component" value="Chromosome 3"/>
</dbReference>
<protein>
    <submittedName>
        <fullName evidence="2">Uncharacterized protein</fullName>
    </submittedName>
</protein>
<evidence type="ECO:0000313" key="3">
    <source>
        <dbReference type="Proteomes" id="UP000000759"/>
    </source>
</evidence>
<feature type="compositionally biased region" description="Low complexity" evidence="1">
    <location>
        <begin position="31"/>
        <end position="49"/>
    </location>
</feature>
<feature type="compositionally biased region" description="Polar residues" evidence="1">
    <location>
        <begin position="159"/>
        <end position="199"/>
    </location>
</feature>
<feature type="compositionally biased region" description="Polar residues" evidence="1">
    <location>
        <begin position="206"/>
        <end position="216"/>
    </location>
</feature>
<feature type="region of interest" description="Disordered" evidence="1">
    <location>
        <begin position="19"/>
        <end position="225"/>
    </location>
</feature>
<gene>
    <name evidence="2" type="ORF">PHATR_43966</name>
</gene>
<accession>B5Y4X6</accession>
<reference evidence="2 3" key="1">
    <citation type="journal article" date="2008" name="Nature">
        <title>The Phaeodactylum genome reveals the evolutionary history of diatom genomes.</title>
        <authorList>
            <person name="Bowler C."/>
            <person name="Allen A.E."/>
            <person name="Badger J.H."/>
            <person name="Grimwood J."/>
            <person name="Jabbari K."/>
            <person name="Kuo A."/>
            <person name="Maheswari U."/>
            <person name="Martens C."/>
            <person name="Maumus F."/>
            <person name="Otillar R.P."/>
            <person name="Rayko E."/>
            <person name="Salamov A."/>
            <person name="Vandepoele K."/>
            <person name="Beszteri B."/>
            <person name="Gruber A."/>
            <person name="Heijde M."/>
            <person name="Katinka M."/>
            <person name="Mock T."/>
            <person name="Valentin K."/>
            <person name="Verret F."/>
            <person name="Berges J.A."/>
            <person name="Brownlee C."/>
            <person name="Cadoret J.P."/>
            <person name="Chiovitti A."/>
            <person name="Choi C.J."/>
            <person name="Coesel S."/>
            <person name="De Martino A."/>
            <person name="Detter J.C."/>
            <person name="Durkin C."/>
            <person name="Falciatore A."/>
            <person name="Fournet J."/>
            <person name="Haruta M."/>
            <person name="Huysman M.J."/>
            <person name="Jenkins B.D."/>
            <person name="Jiroutova K."/>
            <person name="Jorgensen R.E."/>
            <person name="Joubert Y."/>
            <person name="Kaplan A."/>
            <person name="Kroger N."/>
            <person name="Kroth P.G."/>
            <person name="La Roche J."/>
            <person name="Lindquist E."/>
            <person name="Lommer M."/>
            <person name="Martin-Jezequel V."/>
            <person name="Lopez P.J."/>
            <person name="Lucas S."/>
            <person name="Mangogna M."/>
            <person name="McGinnis K."/>
            <person name="Medlin L.K."/>
            <person name="Montsant A."/>
            <person name="Oudot-Le Secq M.P."/>
            <person name="Napoli C."/>
            <person name="Obornik M."/>
            <person name="Parker M.S."/>
            <person name="Petit J.L."/>
            <person name="Porcel B.M."/>
            <person name="Poulsen N."/>
            <person name="Robison M."/>
            <person name="Rychlewski L."/>
            <person name="Rynearson T.A."/>
            <person name="Schmutz J."/>
            <person name="Shapiro H."/>
            <person name="Siaut M."/>
            <person name="Stanley M."/>
            <person name="Sussman M.R."/>
            <person name="Taylor A.R."/>
            <person name="Vardi A."/>
            <person name="von Dassow P."/>
            <person name="Vyverman W."/>
            <person name="Willis A."/>
            <person name="Wyrwicz L.S."/>
            <person name="Rokhsar D.S."/>
            <person name="Weissenbach J."/>
            <person name="Armbrust E.V."/>
            <person name="Green B.R."/>
            <person name="Van de Peer Y."/>
            <person name="Grigoriev I.V."/>
        </authorList>
    </citation>
    <scope>NUCLEOTIDE SEQUENCE [LARGE SCALE GENOMIC DNA]</scope>
    <source>
        <strain evidence="2 3">CCAP 1055/1</strain>
    </source>
</reference>
<keyword evidence="3" id="KW-1185">Reference proteome</keyword>
<dbReference type="InParanoid" id="B5Y4X6"/>
<organism evidence="2 3">
    <name type="scientific">Phaeodactylum tricornutum (strain CCAP 1055/1)</name>
    <dbReference type="NCBI Taxonomy" id="556484"/>
    <lineage>
        <taxon>Eukaryota</taxon>
        <taxon>Sar</taxon>
        <taxon>Stramenopiles</taxon>
        <taxon>Ochrophyta</taxon>
        <taxon>Bacillariophyta</taxon>
        <taxon>Bacillariophyceae</taxon>
        <taxon>Bacillariophycidae</taxon>
        <taxon>Naviculales</taxon>
        <taxon>Phaeodactylaceae</taxon>
        <taxon>Phaeodactylum</taxon>
    </lineage>
</organism>
<dbReference type="PaxDb" id="2850-Phatr43966"/>
<feature type="compositionally biased region" description="Low complexity" evidence="1">
    <location>
        <begin position="140"/>
        <end position="150"/>
    </location>
</feature>
<feature type="compositionally biased region" description="Basic residues" evidence="1">
    <location>
        <begin position="58"/>
        <end position="70"/>
    </location>
</feature>
<dbReference type="RefSeq" id="XP_002186084.1">
    <property type="nucleotide sequence ID" value="XM_002186048.1"/>
</dbReference>
<dbReference type="GeneID" id="7204186"/>
<sequence>MSSLRLALKQSLEETVSSNAMAVTGSHAAATGGSTPASEPPTTTTGTGPWQDNERRGPGRPRKHGKRRRPIQTYEQDDRPSSSDENEFFSEDEEEIDHRAANKIQARWKKGKGILPKNTNQALTDKRHETVQDGSRKESLSTSSADSTTSKVAVLKSEAANTATRIKQPHSSEPQTSTTANPHSALPQSHQRAPLSQTRQKPHAQVSANSSGNDAKQTVPAPDSAMLHWSRALPLKRARRAVAPGMRVKVRFSASVQRAGGVIVPKRRWFGGRVTKVSKEGSKVRIKYDDGTSEITKFPDKDIVVDEAHNGSHTVPVDEFLPLMLEDLESRVPDAVLSEPTVSNREP</sequence>
<dbReference type="OrthoDB" id="49372at2759"/>
<dbReference type="KEGG" id="pti:PHATR_43966"/>
<evidence type="ECO:0000313" key="2">
    <source>
        <dbReference type="EMBL" id="ACI65554.1"/>
    </source>
</evidence>
<name>B5Y4X6_PHATC</name>
<dbReference type="CDD" id="cd04508">
    <property type="entry name" value="Tudor_SF"/>
    <property type="match status" value="1"/>
</dbReference>
<reference evidence="3" key="2">
    <citation type="submission" date="2008-08" db="EMBL/GenBank/DDBJ databases">
        <authorList>
            <consortium name="Diatom Consortium"/>
            <person name="Grigoriev I."/>
            <person name="Grimwood J."/>
            <person name="Kuo A."/>
            <person name="Otillar R.P."/>
            <person name="Salamov A."/>
            <person name="Detter J.C."/>
            <person name="Lindquist E."/>
            <person name="Shapiro H."/>
            <person name="Lucas S."/>
            <person name="Glavina del Rio T."/>
            <person name="Pitluck S."/>
            <person name="Rokhsar D."/>
            <person name="Bowler C."/>
        </authorList>
    </citation>
    <scope>GENOME REANNOTATION</scope>
    <source>
        <strain evidence="3">CCAP 1055/1</strain>
    </source>
</reference>
<dbReference type="Gene3D" id="2.30.30.140">
    <property type="match status" value="1"/>
</dbReference>
<feature type="compositionally biased region" description="Basic and acidic residues" evidence="1">
    <location>
        <begin position="124"/>
        <end position="139"/>
    </location>
</feature>
<dbReference type="AlphaFoldDB" id="B5Y4X6"/>
<feature type="compositionally biased region" description="Acidic residues" evidence="1">
    <location>
        <begin position="84"/>
        <end position="95"/>
    </location>
</feature>